<dbReference type="GO" id="GO:0005524">
    <property type="term" value="F:ATP binding"/>
    <property type="evidence" value="ECO:0007669"/>
    <property type="project" value="UniProtKB-KW"/>
</dbReference>
<dbReference type="PANTHER" id="PTHR34299">
    <property type="entry name" value="DIACYLGLYCEROL KINASE"/>
    <property type="match status" value="1"/>
</dbReference>
<dbReference type="GO" id="GO:0008654">
    <property type="term" value="P:phospholipid biosynthetic process"/>
    <property type="evidence" value="ECO:0007669"/>
    <property type="project" value="UniProtKB-KW"/>
</dbReference>
<evidence type="ECO:0000256" key="14">
    <source>
        <dbReference type="ARBA" id="ARBA00023264"/>
    </source>
</evidence>
<dbReference type="GO" id="GO:0046872">
    <property type="term" value="F:metal ion binding"/>
    <property type="evidence" value="ECO:0007669"/>
    <property type="project" value="UniProtKB-KW"/>
</dbReference>
<accession>A0A1F8DI33</accession>
<dbReference type="InterPro" id="IPR000829">
    <property type="entry name" value="DAGK"/>
</dbReference>
<keyword evidence="11" id="KW-0443">Lipid metabolism</keyword>
<evidence type="ECO:0000256" key="7">
    <source>
        <dbReference type="ARBA" id="ARBA00022741"/>
    </source>
</evidence>
<keyword evidence="18" id="KW-0460">Magnesium</keyword>
<evidence type="ECO:0000256" key="1">
    <source>
        <dbReference type="ARBA" id="ARBA00004651"/>
    </source>
</evidence>
<evidence type="ECO:0000256" key="15">
    <source>
        <dbReference type="PIRSR" id="PIRSR600829-1"/>
    </source>
</evidence>
<gene>
    <name evidence="20" type="ORF">A2573_02600</name>
</gene>
<dbReference type="PANTHER" id="PTHR34299:SF1">
    <property type="entry name" value="DIACYLGLYCEROL KINASE"/>
    <property type="match status" value="1"/>
</dbReference>
<feature type="binding site" evidence="18">
    <location>
        <position position="73"/>
    </location>
    <ligand>
        <name>a divalent metal cation</name>
        <dbReference type="ChEBI" id="CHEBI:60240"/>
    </ligand>
</feature>
<dbReference type="Gene3D" id="1.10.287.3610">
    <property type="match status" value="1"/>
</dbReference>
<feature type="transmembrane region" description="Helical" evidence="19">
    <location>
        <begin position="93"/>
        <end position="114"/>
    </location>
</feature>
<keyword evidence="7 17" id="KW-0547">Nucleotide-binding</keyword>
<evidence type="ECO:0000313" key="20">
    <source>
        <dbReference type="EMBL" id="OGM88281.1"/>
    </source>
</evidence>
<evidence type="ECO:0000256" key="5">
    <source>
        <dbReference type="ARBA" id="ARBA00022679"/>
    </source>
</evidence>
<dbReference type="GO" id="GO:0016301">
    <property type="term" value="F:kinase activity"/>
    <property type="evidence" value="ECO:0007669"/>
    <property type="project" value="UniProtKB-KW"/>
</dbReference>
<evidence type="ECO:0000256" key="13">
    <source>
        <dbReference type="ARBA" id="ARBA00023209"/>
    </source>
</evidence>
<evidence type="ECO:0000256" key="16">
    <source>
        <dbReference type="PIRSR" id="PIRSR600829-2"/>
    </source>
</evidence>
<dbReference type="GO" id="GO:0005886">
    <property type="term" value="C:plasma membrane"/>
    <property type="evidence" value="ECO:0007669"/>
    <property type="project" value="UniProtKB-SubCell"/>
</dbReference>
<keyword evidence="10 19" id="KW-1133">Transmembrane helix</keyword>
<keyword evidence="14" id="KW-1208">Phospholipid metabolism</keyword>
<organism evidence="20 21">
    <name type="scientific">Candidatus Woesebacteria bacterium RIFOXYD1_FULL_43_18</name>
    <dbReference type="NCBI Taxonomy" id="1802551"/>
    <lineage>
        <taxon>Bacteria</taxon>
        <taxon>Candidatus Woeseibacteriota</taxon>
    </lineage>
</organism>
<evidence type="ECO:0000256" key="2">
    <source>
        <dbReference type="ARBA" id="ARBA00005967"/>
    </source>
</evidence>
<evidence type="ECO:0008006" key="22">
    <source>
        <dbReference type="Google" id="ProtNLM"/>
    </source>
</evidence>
<keyword evidence="13" id="KW-0594">Phospholipid biosynthesis</keyword>
<evidence type="ECO:0000256" key="3">
    <source>
        <dbReference type="ARBA" id="ARBA00022475"/>
    </source>
</evidence>
<evidence type="ECO:0000256" key="6">
    <source>
        <dbReference type="ARBA" id="ARBA00022692"/>
    </source>
</evidence>
<name>A0A1F8DI33_9BACT</name>
<evidence type="ECO:0000256" key="10">
    <source>
        <dbReference type="ARBA" id="ARBA00022989"/>
    </source>
</evidence>
<evidence type="ECO:0000256" key="4">
    <source>
        <dbReference type="ARBA" id="ARBA00022516"/>
    </source>
</evidence>
<dbReference type="EMBL" id="MGIL01000013">
    <property type="protein sequence ID" value="OGM88281.1"/>
    <property type="molecule type" value="Genomic_DNA"/>
</dbReference>
<comment type="similarity">
    <text evidence="2">Belongs to the bacterial diacylglycerol kinase family.</text>
</comment>
<dbReference type="AlphaFoldDB" id="A0A1F8DI33"/>
<sequence length="119" mass="13007">MESKHSLFKSFRFAASGLKTAMVKGRNFRIQVFLGILAVTLGAFFEISVFEWLALILIIASVLILELINTAIEEIVNIVSPEIQERARVAKDVSAGAVLIASLAAVFIGALLFFPKIIQ</sequence>
<dbReference type="InterPro" id="IPR033717">
    <property type="entry name" value="UDPK"/>
</dbReference>
<dbReference type="CDD" id="cd14265">
    <property type="entry name" value="UDPK_IM_like"/>
    <property type="match status" value="1"/>
</dbReference>
<evidence type="ECO:0000256" key="12">
    <source>
        <dbReference type="ARBA" id="ARBA00023136"/>
    </source>
</evidence>
<keyword evidence="6 19" id="KW-0812">Transmembrane</keyword>
<comment type="cofactor">
    <cofactor evidence="18">
        <name>Mg(2+)</name>
        <dbReference type="ChEBI" id="CHEBI:18420"/>
    </cofactor>
    <text evidence="18">Mn(2+), Zn(2+), Cd(2+) and Co(2+) support activity to lesser extents.</text>
</comment>
<feature type="transmembrane region" description="Helical" evidence="19">
    <location>
        <begin position="53"/>
        <end position="72"/>
    </location>
</feature>
<keyword evidence="12 19" id="KW-0472">Membrane</keyword>
<keyword evidence="8" id="KW-0418">Kinase</keyword>
<evidence type="ECO:0000313" key="21">
    <source>
        <dbReference type="Proteomes" id="UP000177596"/>
    </source>
</evidence>
<feature type="active site" description="Proton acceptor" evidence="15">
    <location>
        <position position="66"/>
    </location>
</feature>
<dbReference type="Proteomes" id="UP000177596">
    <property type="component" value="Unassembled WGS sequence"/>
</dbReference>
<feature type="binding site" evidence="17">
    <location>
        <position position="73"/>
    </location>
    <ligand>
        <name>ATP</name>
        <dbReference type="ChEBI" id="CHEBI:30616"/>
    </ligand>
</feature>
<feature type="binding site" evidence="16">
    <location>
        <position position="66"/>
    </location>
    <ligand>
        <name>substrate</name>
    </ligand>
</feature>
<proteinExistence type="inferred from homology"/>
<feature type="binding site" evidence="17">
    <location>
        <begin position="91"/>
        <end position="92"/>
    </location>
    <ligand>
        <name>ATP</name>
        <dbReference type="ChEBI" id="CHEBI:30616"/>
    </ligand>
</feature>
<dbReference type="InterPro" id="IPR036945">
    <property type="entry name" value="DAGK_sf"/>
</dbReference>
<comment type="subcellular location">
    <subcellularLocation>
        <location evidence="1">Cell membrane</location>
        <topology evidence="1">Multi-pass membrane protein</topology>
    </subcellularLocation>
</comment>
<evidence type="ECO:0000256" key="17">
    <source>
        <dbReference type="PIRSR" id="PIRSR600829-3"/>
    </source>
</evidence>
<keyword evidence="3" id="KW-1003">Cell membrane</keyword>
<evidence type="ECO:0000256" key="11">
    <source>
        <dbReference type="ARBA" id="ARBA00023098"/>
    </source>
</evidence>
<reference evidence="20 21" key="1">
    <citation type="journal article" date="2016" name="Nat. Commun.">
        <title>Thousands of microbial genomes shed light on interconnected biogeochemical processes in an aquifer system.</title>
        <authorList>
            <person name="Anantharaman K."/>
            <person name="Brown C.T."/>
            <person name="Hug L.A."/>
            <person name="Sharon I."/>
            <person name="Castelle C.J."/>
            <person name="Probst A.J."/>
            <person name="Thomas B.C."/>
            <person name="Singh A."/>
            <person name="Wilkins M.J."/>
            <person name="Karaoz U."/>
            <person name="Brodie E.L."/>
            <person name="Williams K.H."/>
            <person name="Hubbard S.S."/>
            <person name="Banfield J.F."/>
        </authorList>
    </citation>
    <scope>NUCLEOTIDE SEQUENCE [LARGE SCALE GENOMIC DNA]</scope>
</reference>
<evidence type="ECO:0000256" key="8">
    <source>
        <dbReference type="ARBA" id="ARBA00022777"/>
    </source>
</evidence>
<evidence type="ECO:0000256" key="19">
    <source>
        <dbReference type="SAM" id="Phobius"/>
    </source>
</evidence>
<feature type="transmembrane region" description="Helical" evidence="19">
    <location>
        <begin position="28"/>
        <end position="47"/>
    </location>
</feature>
<protein>
    <recommendedName>
        <fullName evidence="22">Diacylglycerol kinase</fullName>
    </recommendedName>
</protein>
<keyword evidence="4" id="KW-0444">Lipid biosynthesis</keyword>
<keyword evidence="9 17" id="KW-0067">ATP-binding</keyword>
<comment type="caution">
    <text evidence="20">The sequence shown here is derived from an EMBL/GenBank/DDBJ whole genome shotgun (WGS) entry which is preliminary data.</text>
</comment>
<evidence type="ECO:0000256" key="18">
    <source>
        <dbReference type="PIRSR" id="PIRSR600829-4"/>
    </source>
</evidence>
<keyword evidence="18" id="KW-0479">Metal-binding</keyword>
<evidence type="ECO:0000256" key="9">
    <source>
        <dbReference type="ARBA" id="ARBA00022840"/>
    </source>
</evidence>
<keyword evidence="5" id="KW-0808">Transferase</keyword>
<dbReference type="Pfam" id="PF01219">
    <property type="entry name" value="DAGK_prokar"/>
    <property type="match status" value="1"/>
</dbReference>